<comment type="caution">
    <text evidence="1">The sequence shown here is derived from an EMBL/GenBank/DDBJ whole genome shotgun (WGS) entry which is preliminary data.</text>
</comment>
<name>X1PJ08_9ZZZZ</name>
<organism evidence="1">
    <name type="scientific">marine sediment metagenome</name>
    <dbReference type="NCBI Taxonomy" id="412755"/>
    <lineage>
        <taxon>unclassified sequences</taxon>
        <taxon>metagenomes</taxon>
        <taxon>ecological metagenomes</taxon>
    </lineage>
</organism>
<protein>
    <submittedName>
        <fullName evidence="1">Uncharacterized protein</fullName>
    </submittedName>
</protein>
<gene>
    <name evidence="1" type="ORF">S06H3_55169</name>
</gene>
<dbReference type="AlphaFoldDB" id="X1PJ08"/>
<dbReference type="EMBL" id="BARV01035343">
    <property type="protein sequence ID" value="GAI56297.1"/>
    <property type="molecule type" value="Genomic_DNA"/>
</dbReference>
<reference evidence="1" key="1">
    <citation type="journal article" date="2014" name="Front. Microbiol.">
        <title>High frequency of phylogenetically diverse reductive dehalogenase-homologous genes in deep subseafloor sedimentary metagenomes.</title>
        <authorList>
            <person name="Kawai M."/>
            <person name="Futagami T."/>
            <person name="Toyoda A."/>
            <person name="Takaki Y."/>
            <person name="Nishi S."/>
            <person name="Hori S."/>
            <person name="Arai W."/>
            <person name="Tsubouchi T."/>
            <person name="Morono Y."/>
            <person name="Uchiyama I."/>
            <person name="Ito T."/>
            <person name="Fujiyama A."/>
            <person name="Inagaki F."/>
            <person name="Takami H."/>
        </authorList>
    </citation>
    <scope>NUCLEOTIDE SEQUENCE</scope>
    <source>
        <strain evidence="1">Expedition CK06-06</strain>
    </source>
</reference>
<accession>X1PJ08</accession>
<evidence type="ECO:0000313" key="1">
    <source>
        <dbReference type="EMBL" id="GAI56297.1"/>
    </source>
</evidence>
<proteinExistence type="predicted"/>
<feature type="non-terminal residue" evidence="1">
    <location>
        <position position="1"/>
    </location>
</feature>
<sequence>PDGLFISEEEIRDYMKKHPMPEDPEYSPEDLIKDITDSTGFLSLSDEMKPETREYVAELIGALMEHESANNG</sequence>